<organism evidence="2 3">
    <name type="scientific">Batillaria attramentaria</name>
    <dbReference type="NCBI Taxonomy" id="370345"/>
    <lineage>
        <taxon>Eukaryota</taxon>
        <taxon>Metazoa</taxon>
        <taxon>Spiralia</taxon>
        <taxon>Lophotrochozoa</taxon>
        <taxon>Mollusca</taxon>
        <taxon>Gastropoda</taxon>
        <taxon>Caenogastropoda</taxon>
        <taxon>Sorbeoconcha</taxon>
        <taxon>Cerithioidea</taxon>
        <taxon>Batillariidae</taxon>
        <taxon>Batillaria</taxon>
    </lineage>
</organism>
<reference evidence="2 3" key="1">
    <citation type="journal article" date="2023" name="Sci. Data">
        <title>Genome assembly of the Korean intertidal mud-creeper Batillaria attramentaria.</title>
        <authorList>
            <person name="Patra A.K."/>
            <person name="Ho P.T."/>
            <person name="Jun S."/>
            <person name="Lee S.J."/>
            <person name="Kim Y."/>
            <person name="Won Y.J."/>
        </authorList>
    </citation>
    <scope>NUCLEOTIDE SEQUENCE [LARGE SCALE GENOMIC DNA]</scope>
    <source>
        <strain evidence="2">Wonlab-2016</strain>
    </source>
</reference>
<feature type="region of interest" description="Disordered" evidence="1">
    <location>
        <begin position="1"/>
        <end position="25"/>
    </location>
</feature>
<proteinExistence type="predicted"/>
<feature type="compositionally biased region" description="Polar residues" evidence="1">
    <location>
        <begin position="1"/>
        <end position="10"/>
    </location>
</feature>
<sequence length="61" mass="6590">FHRQTATAQADASERPCTTGDSVPSDPSHFLVCRLERFNHHACLVPVVFAVPSLPAGCSVR</sequence>
<protein>
    <submittedName>
        <fullName evidence="2">Uncharacterized protein</fullName>
    </submittedName>
</protein>
<evidence type="ECO:0000313" key="3">
    <source>
        <dbReference type="Proteomes" id="UP001519460"/>
    </source>
</evidence>
<dbReference type="EMBL" id="JACVVK020000287">
    <property type="protein sequence ID" value="KAK7480153.1"/>
    <property type="molecule type" value="Genomic_DNA"/>
</dbReference>
<dbReference type="Proteomes" id="UP001519460">
    <property type="component" value="Unassembled WGS sequence"/>
</dbReference>
<name>A0ABD0JZ30_9CAEN</name>
<comment type="caution">
    <text evidence="2">The sequence shown here is derived from an EMBL/GenBank/DDBJ whole genome shotgun (WGS) entry which is preliminary data.</text>
</comment>
<accession>A0ABD0JZ30</accession>
<evidence type="ECO:0000256" key="1">
    <source>
        <dbReference type="SAM" id="MobiDB-lite"/>
    </source>
</evidence>
<feature type="non-terminal residue" evidence="2">
    <location>
        <position position="1"/>
    </location>
</feature>
<gene>
    <name evidence="2" type="ORF">BaRGS_00028637</name>
</gene>
<keyword evidence="3" id="KW-1185">Reference proteome</keyword>
<evidence type="ECO:0000313" key="2">
    <source>
        <dbReference type="EMBL" id="KAK7480153.1"/>
    </source>
</evidence>
<dbReference type="AlphaFoldDB" id="A0ABD0JZ30"/>